<proteinExistence type="inferred from homology"/>
<dbReference type="InterPro" id="IPR021261">
    <property type="entry name" value="GPCAT"/>
</dbReference>
<dbReference type="EMBL" id="GEEE01003852">
    <property type="protein sequence ID" value="JAP59373.1"/>
    <property type="molecule type" value="Transcribed_RNA"/>
</dbReference>
<dbReference type="PANTHER" id="PTHR31201">
    <property type="entry name" value="OS01G0585100 PROTEIN"/>
    <property type="match status" value="1"/>
</dbReference>
<evidence type="ECO:0000256" key="9">
    <source>
        <dbReference type="ARBA" id="ARBA00023136"/>
    </source>
</evidence>
<evidence type="ECO:0000256" key="11">
    <source>
        <dbReference type="ARBA" id="ARBA00023264"/>
    </source>
</evidence>
<evidence type="ECO:0000256" key="2">
    <source>
        <dbReference type="ARBA" id="ARBA00006675"/>
    </source>
</evidence>
<feature type="compositionally biased region" description="Acidic residues" evidence="13">
    <location>
        <begin position="329"/>
        <end position="338"/>
    </location>
</feature>
<comment type="similarity">
    <text evidence="2">Belongs to the GPC1 family.</text>
</comment>
<gene>
    <name evidence="15" type="primary">YG3L</name>
    <name evidence="15" type="ORF">TR139210</name>
</gene>
<evidence type="ECO:0000256" key="7">
    <source>
        <dbReference type="ARBA" id="ARBA00022989"/>
    </source>
</evidence>
<feature type="transmembrane region" description="Helical" evidence="14">
    <location>
        <begin position="269"/>
        <end position="292"/>
    </location>
</feature>
<dbReference type="AlphaFoldDB" id="A0A0X3Q587"/>
<evidence type="ECO:0000256" key="14">
    <source>
        <dbReference type="SAM" id="Phobius"/>
    </source>
</evidence>
<comment type="subcellular location">
    <subcellularLocation>
        <location evidence="1">Membrane</location>
        <topology evidence="1">Multi-pass membrane protein</topology>
    </subcellularLocation>
</comment>
<reference evidence="15" key="1">
    <citation type="submission" date="2016-01" db="EMBL/GenBank/DDBJ databases">
        <title>Reference transcriptome for the parasite Schistocephalus solidus: insights into the molecular evolution of parasitism.</title>
        <authorList>
            <person name="Hebert F.O."/>
            <person name="Grambauer S."/>
            <person name="Barber I."/>
            <person name="Landry C.R."/>
            <person name="Aubin-Horth N."/>
        </authorList>
    </citation>
    <scope>NUCLEOTIDE SEQUENCE</scope>
</reference>
<evidence type="ECO:0000256" key="1">
    <source>
        <dbReference type="ARBA" id="ARBA00004141"/>
    </source>
</evidence>
<feature type="transmembrane region" description="Helical" evidence="14">
    <location>
        <begin position="26"/>
        <end position="44"/>
    </location>
</feature>
<dbReference type="Pfam" id="PF10998">
    <property type="entry name" value="DUF2838"/>
    <property type="match status" value="1"/>
</dbReference>
<keyword evidence="7 14" id="KW-1133">Transmembrane helix</keyword>
<accession>A0A0X3Q587</accession>
<evidence type="ECO:0000313" key="15">
    <source>
        <dbReference type="EMBL" id="JAP59373.1"/>
    </source>
</evidence>
<feature type="region of interest" description="Disordered" evidence="13">
    <location>
        <begin position="311"/>
        <end position="338"/>
    </location>
</feature>
<evidence type="ECO:0000256" key="10">
    <source>
        <dbReference type="ARBA" id="ARBA00023209"/>
    </source>
</evidence>
<evidence type="ECO:0000256" key="6">
    <source>
        <dbReference type="ARBA" id="ARBA00022692"/>
    </source>
</evidence>
<evidence type="ECO:0000256" key="4">
    <source>
        <dbReference type="ARBA" id="ARBA00022516"/>
    </source>
</evidence>
<keyword evidence="10" id="KW-0594">Phospholipid biosynthesis</keyword>
<keyword evidence="4" id="KW-0444">Lipid biosynthesis</keyword>
<keyword evidence="8" id="KW-0443">Lipid metabolism</keyword>
<feature type="transmembrane region" description="Helical" evidence="14">
    <location>
        <begin position="78"/>
        <end position="98"/>
    </location>
</feature>
<name>A0A0X3Q587_SCHSO</name>
<keyword evidence="12" id="KW-0012">Acyltransferase</keyword>
<dbReference type="GO" id="GO:0016746">
    <property type="term" value="F:acyltransferase activity"/>
    <property type="evidence" value="ECO:0007669"/>
    <property type="project" value="UniProtKB-KW"/>
</dbReference>
<dbReference type="GO" id="GO:0006656">
    <property type="term" value="P:phosphatidylcholine biosynthetic process"/>
    <property type="evidence" value="ECO:0007669"/>
    <property type="project" value="TreeGrafter"/>
</dbReference>
<evidence type="ECO:0000256" key="3">
    <source>
        <dbReference type="ARBA" id="ARBA00019082"/>
    </source>
</evidence>
<evidence type="ECO:0000256" key="13">
    <source>
        <dbReference type="SAM" id="MobiDB-lite"/>
    </source>
</evidence>
<keyword evidence="5" id="KW-0808">Transferase</keyword>
<keyword evidence="6 14" id="KW-0812">Transmembrane</keyword>
<feature type="transmembrane region" description="Helical" evidence="14">
    <location>
        <begin position="50"/>
        <end position="66"/>
    </location>
</feature>
<feature type="transmembrane region" description="Helical" evidence="14">
    <location>
        <begin position="186"/>
        <end position="211"/>
    </location>
</feature>
<dbReference type="GO" id="GO:0016020">
    <property type="term" value="C:membrane"/>
    <property type="evidence" value="ECO:0007669"/>
    <property type="project" value="UniProtKB-SubCell"/>
</dbReference>
<feature type="transmembrane region" description="Helical" evidence="14">
    <location>
        <begin position="244"/>
        <end position="263"/>
    </location>
</feature>
<evidence type="ECO:0000256" key="5">
    <source>
        <dbReference type="ARBA" id="ARBA00022679"/>
    </source>
</evidence>
<organism evidence="15">
    <name type="scientific">Schistocephalus solidus</name>
    <name type="common">Tapeworm</name>
    <dbReference type="NCBI Taxonomy" id="70667"/>
    <lineage>
        <taxon>Eukaryota</taxon>
        <taxon>Metazoa</taxon>
        <taxon>Spiralia</taxon>
        <taxon>Lophotrochozoa</taxon>
        <taxon>Platyhelminthes</taxon>
        <taxon>Cestoda</taxon>
        <taxon>Eucestoda</taxon>
        <taxon>Diphyllobothriidea</taxon>
        <taxon>Diphyllobothriidae</taxon>
        <taxon>Schistocephalus</taxon>
    </lineage>
</organism>
<keyword evidence="9 14" id="KW-0472">Membrane</keyword>
<dbReference type="PANTHER" id="PTHR31201:SF1">
    <property type="entry name" value="GLYCEROPHOSPHOCHOLINE ACYLTRANSFERASE 1"/>
    <property type="match status" value="1"/>
</dbReference>
<evidence type="ECO:0000256" key="12">
    <source>
        <dbReference type="ARBA" id="ARBA00023315"/>
    </source>
</evidence>
<sequence length="357" mass="41314">MPEESNQKPNPGVITRKKKGCLPNKLYHKLVFTASLFFLLFGVVTTITKPSLLFFVFTILFIMLMVNRGFKYARSKDILFLTGICYFVNFYTFIYIWGFPSVKHLLEIQFALANGPVFMGCFLYRNTFAFHNLDKMTTCSIHILPPLISYCIRWFPELSSEWWWTKFEFTGGQPHTTSFGPMGNWIYLYAIPNAAFIIHTVIYHVLVHVIFKPSEKYHDSYRYLCTKMTIVQKPKNKLPQKSHLIVWMLFNCVSAAVFMLFAILAWCSFFVHTLMLVVIFFDLTWNAACYFVDYLPTLALRKAIADGSIPAPQGQTGNSWAEKDAKNNDEDELDGDEIEAEDQASVEYEIEDSSDEY</sequence>
<keyword evidence="11" id="KW-1208">Phospholipid metabolism</keyword>
<protein>
    <recommendedName>
        <fullName evidence="3">Glycerophosphocholine acyltransferase 1</fullName>
    </recommendedName>
</protein>
<evidence type="ECO:0000256" key="8">
    <source>
        <dbReference type="ARBA" id="ARBA00023098"/>
    </source>
</evidence>